<proteinExistence type="predicted"/>
<protein>
    <submittedName>
        <fullName evidence="1">Uncharacterized protein</fullName>
    </submittedName>
</protein>
<dbReference type="Proteomes" id="UP000253845">
    <property type="component" value="Unassembled WGS sequence"/>
</dbReference>
<reference evidence="1 2" key="1">
    <citation type="submission" date="2018-07" db="EMBL/GenBank/DDBJ databases">
        <title>Section-level genome sequencing of Aspergillus section Nigri to investigate inter- and intra-species variation.</title>
        <authorList>
            <consortium name="DOE Joint Genome Institute"/>
            <person name="Vesth T.C."/>
            <person name="Nybo J.L."/>
            <person name="Theobald S."/>
            <person name="Frisvad J.C."/>
            <person name="Larsen T.O."/>
            <person name="Nielsen K.F."/>
            <person name="Hoof J.B."/>
            <person name="Brandl J."/>
            <person name="Salamov A."/>
            <person name="Riley R."/>
            <person name="Gladden J.M."/>
            <person name="Phatale P."/>
            <person name="Nielsen M.T."/>
            <person name="Lyhne E.K."/>
            <person name="Kogle M.E."/>
            <person name="Strasser K."/>
            <person name="McDonnell E."/>
            <person name="Barry K."/>
            <person name="Clum A."/>
            <person name="Chen C."/>
            <person name="Nolan M."/>
            <person name="Sandor L."/>
            <person name="Kuo A."/>
            <person name="Lipzen A."/>
            <person name="Hainaut M."/>
            <person name="Drula E."/>
            <person name="Tsang A."/>
            <person name="Magnuson J.K."/>
            <person name="Henrissat B."/>
            <person name="Wiebenga A."/>
            <person name="Simmons B.A."/>
            <person name="Makela M.R."/>
            <person name="De vries R.P."/>
            <person name="Grigoriev I.V."/>
            <person name="Mortensen U.H."/>
            <person name="Baker S.E."/>
            <person name="Andersen M.R."/>
        </authorList>
    </citation>
    <scope>NUCLEOTIDE SEQUENCE [LARGE SCALE GENOMIC DNA]</scope>
    <source>
        <strain evidence="1 2">ATCC 13496</strain>
    </source>
</reference>
<accession>A0A370C9I8</accession>
<organism evidence="1 2">
    <name type="scientific">Aspergillus niger ATCC 13496</name>
    <dbReference type="NCBI Taxonomy" id="1353008"/>
    <lineage>
        <taxon>Eukaryota</taxon>
        <taxon>Fungi</taxon>
        <taxon>Dikarya</taxon>
        <taxon>Ascomycota</taxon>
        <taxon>Pezizomycotina</taxon>
        <taxon>Eurotiomycetes</taxon>
        <taxon>Eurotiomycetidae</taxon>
        <taxon>Eurotiales</taxon>
        <taxon>Aspergillaceae</taxon>
        <taxon>Aspergillus</taxon>
        <taxon>Aspergillus subgen. Circumdati</taxon>
    </lineage>
</organism>
<gene>
    <name evidence="1" type="ORF">M747DRAFT_358326</name>
</gene>
<evidence type="ECO:0000313" key="2">
    <source>
        <dbReference type="Proteomes" id="UP000253845"/>
    </source>
</evidence>
<dbReference type="AlphaFoldDB" id="A0A370C9I8"/>
<evidence type="ECO:0000313" key="1">
    <source>
        <dbReference type="EMBL" id="RDH24424.1"/>
    </source>
</evidence>
<name>A0A370C9I8_ASPNG</name>
<dbReference type="VEuPathDB" id="FungiDB:M747DRAFT_358326"/>
<sequence length="286" mass="32620">MPPFPLLFHSPDNWTSNHLETLRIERHFNASLDEIIGVDHIPKDGDEGWTLRASLMSLSWSCSHIAEFESLVTEFAEPTENELKNLRGTACVRYRRNIFLPVFKPLCEMLNSDVFFDASRQAVLSFVEIILRRVHLDKPIRVSCIQTISFEVAGMRGGLECQGVLLESSIPQSPLAVFSVAKDGDCKFRDQVAQLLLQKAGAHQRNQSRRAFVIFMDSTNFQLTMADPHRNYLDALLHGERPHQNLDLYHSEFYNLCNCRRRKEALRVMLGLIRLLGADGLTRGLP</sequence>
<dbReference type="EMBL" id="KZ851902">
    <property type="protein sequence ID" value="RDH24424.1"/>
    <property type="molecule type" value="Genomic_DNA"/>
</dbReference>